<evidence type="ECO:0000256" key="2">
    <source>
        <dbReference type="ARBA" id="ARBA00022840"/>
    </source>
</evidence>
<dbReference type="Gene3D" id="3.40.50.300">
    <property type="entry name" value="P-loop containing nucleotide triphosphate hydrolases"/>
    <property type="match status" value="1"/>
</dbReference>
<dbReference type="Proteomes" id="UP001589810">
    <property type="component" value="Unassembled WGS sequence"/>
</dbReference>
<evidence type="ECO:0000259" key="3">
    <source>
        <dbReference type="PROSITE" id="PS50893"/>
    </source>
</evidence>
<dbReference type="Pfam" id="PF00005">
    <property type="entry name" value="ABC_tran"/>
    <property type="match status" value="1"/>
</dbReference>
<keyword evidence="2 4" id="KW-0067">ATP-binding</keyword>
<gene>
    <name evidence="4" type="ORF">ACFFH7_42890</name>
</gene>
<protein>
    <submittedName>
        <fullName evidence="4">ABC transporter ATP-binding protein</fullName>
    </submittedName>
</protein>
<dbReference type="RefSeq" id="WP_379794603.1">
    <property type="nucleotide sequence ID" value="NZ_JBHLUD010000015.1"/>
</dbReference>
<keyword evidence="5" id="KW-1185">Reference proteome</keyword>
<dbReference type="InterPro" id="IPR003439">
    <property type="entry name" value="ABC_transporter-like_ATP-bd"/>
</dbReference>
<dbReference type="PANTHER" id="PTHR42794:SF2">
    <property type="entry name" value="ABC TRANSPORTER ATP-BINDING PROTEIN"/>
    <property type="match status" value="1"/>
</dbReference>
<name>A0ABV6N6U6_9PSEU</name>
<dbReference type="SUPFAM" id="SSF52540">
    <property type="entry name" value="P-loop containing nucleoside triphosphate hydrolases"/>
    <property type="match status" value="1"/>
</dbReference>
<keyword evidence="1" id="KW-0547">Nucleotide-binding</keyword>
<sequence>MTRLDIAGLAVDLAGVPVLRDVNLAVDPGSVVGLVGPNGSGKSTLLRTIYKSVRPVAGAVFIDGDDVRTLSARAAARRTGAVLQDSAGTGGLTVSETVALGRNPHHGLLTRESTSDREAIAEALARTGMTPFAERLVNSLSGGERQRVLLARALAQRPRLLVLDEVTNHLDVRARFELLELVRGLGVTTLAVLHELDLAVRCCDRLVVLDQGRVVAAGPVLDALTSEVLHDVFGVHATTIRHEDGVVRITYGAQPLATRDRVAAAAATAE</sequence>
<dbReference type="PROSITE" id="PS50893">
    <property type="entry name" value="ABC_TRANSPORTER_2"/>
    <property type="match status" value="1"/>
</dbReference>
<comment type="caution">
    <text evidence="4">The sequence shown here is derived from an EMBL/GenBank/DDBJ whole genome shotgun (WGS) entry which is preliminary data.</text>
</comment>
<dbReference type="EMBL" id="JBHLUD010000015">
    <property type="protein sequence ID" value="MFC0548318.1"/>
    <property type="molecule type" value="Genomic_DNA"/>
</dbReference>
<reference evidence="4 5" key="1">
    <citation type="submission" date="2024-09" db="EMBL/GenBank/DDBJ databases">
        <authorList>
            <person name="Sun Q."/>
            <person name="Mori K."/>
        </authorList>
    </citation>
    <scope>NUCLEOTIDE SEQUENCE [LARGE SCALE GENOMIC DNA]</scope>
    <source>
        <strain evidence="4 5">TBRC 1432</strain>
    </source>
</reference>
<evidence type="ECO:0000313" key="5">
    <source>
        <dbReference type="Proteomes" id="UP001589810"/>
    </source>
</evidence>
<dbReference type="InterPro" id="IPR003593">
    <property type="entry name" value="AAA+_ATPase"/>
</dbReference>
<organism evidence="4 5">
    <name type="scientific">Kutzneria chonburiensis</name>
    <dbReference type="NCBI Taxonomy" id="1483604"/>
    <lineage>
        <taxon>Bacteria</taxon>
        <taxon>Bacillati</taxon>
        <taxon>Actinomycetota</taxon>
        <taxon>Actinomycetes</taxon>
        <taxon>Pseudonocardiales</taxon>
        <taxon>Pseudonocardiaceae</taxon>
        <taxon>Kutzneria</taxon>
    </lineage>
</organism>
<dbReference type="CDD" id="cd03214">
    <property type="entry name" value="ABC_Iron-Siderophores_B12_Hemin"/>
    <property type="match status" value="1"/>
</dbReference>
<dbReference type="PANTHER" id="PTHR42794">
    <property type="entry name" value="HEMIN IMPORT ATP-BINDING PROTEIN HMUV"/>
    <property type="match status" value="1"/>
</dbReference>
<dbReference type="SMART" id="SM00382">
    <property type="entry name" value="AAA"/>
    <property type="match status" value="1"/>
</dbReference>
<evidence type="ECO:0000313" key="4">
    <source>
        <dbReference type="EMBL" id="MFC0548318.1"/>
    </source>
</evidence>
<proteinExistence type="predicted"/>
<dbReference type="InterPro" id="IPR027417">
    <property type="entry name" value="P-loop_NTPase"/>
</dbReference>
<dbReference type="GO" id="GO:0005524">
    <property type="term" value="F:ATP binding"/>
    <property type="evidence" value="ECO:0007669"/>
    <property type="project" value="UniProtKB-KW"/>
</dbReference>
<dbReference type="PROSITE" id="PS00211">
    <property type="entry name" value="ABC_TRANSPORTER_1"/>
    <property type="match status" value="1"/>
</dbReference>
<accession>A0ABV6N6U6</accession>
<feature type="domain" description="ABC transporter" evidence="3">
    <location>
        <begin position="4"/>
        <end position="236"/>
    </location>
</feature>
<evidence type="ECO:0000256" key="1">
    <source>
        <dbReference type="ARBA" id="ARBA00022741"/>
    </source>
</evidence>
<dbReference type="InterPro" id="IPR017871">
    <property type="entry name" value="ABC_transporter-like_CS"/>
</dbReference>